<feature type="region of interest" description="Disordered" evidence="1">
    <location>
        <begin position="22"/>
        <end position="65"/>
    </location>
</feature>
<gene>
    <name evidence="2" type="ORF">PFISCL1PPCAC_892</name>
</gene>
<name>A0AAV5UTW1_9BILA</name>
<evidence type="ECO:0000313" key="2">
    <source>
        <dbReference type="EMBL" id="GMT09595.1"/>
    </source>
</evidence>
<evidence type="ECO:0000256" key="1">
    <source>
        <dbReference type="SAM" id="MobiDB-lite"/>
    </source>
</evidence>
<dbReference type="Proteomes" id="UP001432322">
    <property type="component" value="Unassembled WGS sequence"/>
</dbReference>
<comment type="caution">
    <text evidence="2">The sequence shown here is derived from an EMBL/GenBank/DDBJ whole genome shotgun (WGS) entry which is preliminary data.</text>
</comment>
<organism evidence="2 3">
    <name type="scientific">Pristionchus fissidentatus</name>
    <dbReference type="NCBI Taxonomy" id="1538716"/>
    <lineage>
        <taxon>Eukaryota</taxon>
        <taxon>Metazoa</taxon>
        <taxon>Ecdysozoa</taxon>
        <taxon>Nematoda</taxon>
        <taxon>Chromadorea</taxon>
        <taxon>Rhabditida</taxon>
        <taxon>Rhabditina</taxon>
        <taxon>Diplogasteromorpha</taxon>
        <taxon>Diplogasteroidea</taxon>
        <taxon>Neodiplogasteridae</taxon>
        <taxon>Pristionchus</taxon>
    </lineage>
</organism>
<accession>A0AAV5UTW1</accession>
<feature type="non-terminal residue" evidence="2">
    <location>
        <position position="65"/>
    </location>
</feature>
<protein>
    <submittedName>
        <fullName evidence="2">Uncharacterized protein</fullName>
    </submittedName>
</protein>
<proteinExistence type="predicted"/>
<feature type="non-terminal residue" evidence="2">
    <location>
        <position position="1"/>
    </location>
</feature>
<evidence type="ECO:0000313" key="3">
    <source>
        <dbReference type="Proteomes" id="UP001432322"/>
    </source>
</evidence>
<sequence>LGLIQGRSPVLRRIISCKNRLPAPPIPRFIKQSPQPASSRHNLELRTRSSRKGTSLHRREHGRAM</sequence>
<dbReference type="AlphaFoldDB" id="A0AAV5UTW1"/>
<feature type="compositionally biased region" description="Basic residues" evidence="1">
    <location>
        <begin position="48"/>
        <end position="65"/>
    </location>
</feature>
<reference evidence="2" key="1">
    <citation type="submission" date="2023-10" db="EMBL/GenBank/DDBJ databases">
        <title>Genome assembly of Pristionchus species.</title>
        <authorList>
            <person name="Yoshida K."/>
            <person name="Sommer R.J."/>
        </authorList>
    </citation>
    <scope>NUCLEOTIDE SEQUENCE</scope>
    <source>
        <strain evidence="2">RS5133</strain>
    </source>
</reference>
<keyword evidence="3" id="KW-1185">Reference proteome</keyword>
<dbReference type="EMBL" id="BTSY01000001">
    <property type="protein sequence ID" value="GMT09595.1"/>
    <property type="molecule type" value="Genomic_DNA"/>
</dbReference>